<comment type="caution">
    <text evidence="6">The sequence shown here is derived from an EMBL/GenBank/DDBJ whole genome shotgun (WGS) entry which is preliminary data.</text>
</comment>
<evidence type="ECO:0000313" key="6">
    <source>
        <dbReference type="EMBL" id="KPL96095.1"/>
    </source>
</evidence>
<accession>A0A837NZZ8</accession>
<name>A0A837NZZ8_VIBSP</name>
<dbReference type="Gene3D" id="3.30.1490.20">
    <property type="entry name" value="ATP-grasp fold, A domain"/>
    <property type="match status" value="1"/>
</dbReference>
<dbReference type="GO" id="GO:0046872">
    <property type="term" value="F:metal ion binding"/>
    <property type="evidence" value="ECO:0007669"/>
    <property type="project" value="InterPro"/>
</dbReference>
<dbReference type="PANTHER" id="PTHR43585">
    <property type="entry name" value="FUMIPYRROLE BIOSYNTHESIS PROTEIN C"/>
    <property type="match status" value="1"/>
</dbReference>
<feature type="domain" description="ATP-grasp" evidence="5">
    <location>
        <begin position="112"/>
        <end position="294"/>
    </location>
</feature>
<dbReference type="GO" id="GO:0016874">
    <property type="term" value="F:ligase activity"/>
    <property type="evidence" value="ECO:0007669"/>
    <property type="project" value="UniProtKB-KW"/>
</dbReference>
<evidence type="ECO:0000256" key="3">
    <source>
        <dbReference type="ARBA" id="ARBA00022840"/>
    </source>
</evidence>
<dbReference type="Proteomes" id="UP000050463">
    <property type="component" value="Unassembled WGS sequence"/>
</dbReference>
<dbReference type="InterPro" id="IPR011761">
    <property type="entry name" value="ATP-grasp"/>
</dbReference>
<evidence type="ECO:0000256" key="2">
    <source>
        <dbReference type="ARBA" id="ARBA00022741"/>
    </source>
</evidence>
<evidence type="ECO:0000259" key="5">
    <source>
        <dbReference type="PROSITE" id="PS50975"/>
    </source>
</evidence>
<keyword evidence="1" id="KW-0436">Ligase</keyword>
<evidence type="ECO:0000256" key="4">
    <source>
        <dbReference type="PROSITE-ProRule" id="PRU00409"/>
    </source>
</evidence>
<dbReference type="AlphaFoldDB" id="A0A837NZZ8"/>
<dbReference type="GO" id="GO:0005524">
    <property type="term" value="F:ATP binding"/>
    <property type="evidence" value="ECO:0007669"/>
    <property type="project" value="UniProtKB-UniRule"/>
</dbReference>
<dbReference type="PANTHER" id="PTHR43585:SF2">
    <property type="entry name" value="ATP-GRASP ENZYME FSQD"/>
    <property type="match status" value="1"/>
</dbReference>
<gene>
    <name evidence="6" type="ORF">AN168_01955</name>
</gene>
<dbReference type="Pfam" id="PF13535">
    <property type="entry name" value="ATP-grasp_4"/>
    <property type="match status" value="1"/>
</dbReference>
<dbReference type="RefSeq" id="WP_054545810.1">
    <property type="nucleotide sequence ID" value="NZ_LIZK01000001.1"/>
</dbReference>
<proteinExistence type="predicted"/>
<reference evidence="6 7" key="1">
    <citation type="submission" date="2015-08" db="EMBL/GenBank/DDBJ databases">
        <title>Draft Genome Sequence of Vibrio splendidus UCD-SED7.</title>
        <authorList>
            <person name="Lee R.D."/>
            <person name="Lang J.M."/>
            <person name="Coil D.A."/>
            <person name="Jospin G."/>
            <person name="Eisen J.A."/>
        </authorList>
    </citation>
    <scope>NUCLEOTIDE SEQUENCE [LARGE SCALE GENOMIC DNA]</scope>
    <source>
        <strain evidence="6 7">UCD-SED7</strain>
    </source>
</reference>
<dbReference type="InterPro" id="IPR013815">
    <property type="entry name" value="ATP_grasp_subdomain_1"/>
</dbReference>
<dbReference type="SUPFAM" id="SSF56059">
    <property type="entry name" value="Glutathione synthetase ATP-binding domain-like"/>
    <property type="match status" value="1"/>
</dbReference>
<protein>
    <recommendedName>
        <fullName evidence="5">ATP-grasp domain-containing protein</fullName>
    </recommendedName>
</protein>
<dbReference type="Gene3D" id="3.30.470.20">
    <property type="entry name" value="ATP-grasp fold, B domain"/>
    <property type="match status" value="1"/>
</dbReference>
<dbReference type="PROSITE" id="PS50975">
    <property type="entry name" value="ATP_GRASP"/>
    <property type="match status" value="1"/>
</dbReference>
<keyword evidence="2 4" id="KW-0547">Nucleotide-binding</keyword>
<dbReference type="Gene3D" id="3.40.50.20">
    <property type="match status" value="1"/>
</dbReference>
<organism evidence="6 7">
    <name type="scientific">Vibrio splendidus</name>
    <dbReference type="NCBI Taxonomy" id="29497"/>
    <lineage>
        <taxon>Bacteria</taxon>
        <taxon>Pseudomonadati</taxon>
        <taxon>Pseudomonadota</taxon>
        <taxon>Gammaproteobacteria</taxon>
        <taxon>Vibrionales</taxon>
        <taxon>Vibrionaceae</taxon>
        <taxon>Vibrio</taxon>
    </lineage>
</organism>
<evidence type="ECO:0000256" key="1">
    <source>
        <dbReference type="ARBA" id="ARBA00022598"/>
    </source>
</evidence>
<dbReference type="InterPro" id="IPR052032">
    <property type="entry name" value="ATP-dep_AA_Ligase"/>
</dbReference>
<evidence type="ECO:0000313" key="7">
    <source>
        <dbReference type="Proteomes" id="UP000050463"/>
    </source>
</evidence>
<dbReference type="EMBL" id="LIZK01000001">
    <property type="protein sequence ID" value="KPL96095.1"/>
    <property type="molecule type" value="Genomic_DNA"/>
</dbReference>
<sequence>MNSKKHILLVGPTDDYYKKSLQCNALVSILTEKWRLSDYQSNSCNNILIVDFNNIEELILVVLESHKIHPFDCVFSFTELGTVPSGIISSMLDIPGPSLFCSLICRDKFRTRELTGSNLLSKINYKLIENQSGIIDFVEIHGFPVVIKPRDGMGSHSVSINYNLHDALENYKEGYLIESFAPGKEFSCETFSINGQHYIIAVTEKVLGGLSGVVEVGHKVVSKKHIDHSLKLWINGVLNNIQLRDGVAHIEFKKDNENFHFIECHNRPGGDRIWQLVELATGFDLIRSTINLFLGNNVQVPNFDNRCSEIVYFDFISGIVTDVKHPFERTPEWVRWYEWKAKEGVEIKPMTDSFDRYGGFIIEANNEHELEARKILIMKEVEVVTIENI</sequence>
<keyword evidence="3 4" id="KW-0067">ATP-binding</keyword>